<evidence type="ECO:0000313" key="1">
    <source>
        <dbReference type="EMBL" id="CAJ2640906.1"/>
    </source>
</evidence>
<protein>
    <submittedName>
        <fullName evidence="1">Uncharacterized protein</fullName>
    </submittedName>
</protein>
<accession>A0ACB0JA72</accession>
<proteinExistence type="predicted"/>
<dbReference type="EMBL" id="CASHSV030000024">
    <property type="protein sequence ID" value="CAJ2640906.1"/>
    <property type="molecule type" value="Genomic_DNA"/>
</dbReference>
<keyword evidence="2" id="KW-1185">Reference proteome</keyword>
<dbReference type="Proteomes" id="UP001177021">
    <property type="component" value="Unassembled WGS sequence"/>
</dbReference>
<comment type="caution">
    <text evidence="1">The sequence shown here is derived from an EMBL/GenBank/DDBJ whole genome shotgun (WGS) entry which is preliminary data.</text>
</comment>
<sequence length="600" mass="67201">MESAESSPLSVVADSNNRSNAEEFNYKYYQPLHIAILKGNWKFTKAFLDNDPSTLTAKITMLGETALHVAALGAQWKLVEKLVQLMPANMLTELDSKGFTCLHYVAVGKSVDTAKALVAKNSSVIQVTSSGFTPLYLCIAAAISKEMVWYLVLNTTEPACCPFKHTDVCAMVSVGFHDIAMYILQRYPNLASTSSTSDDDGSTILHVMSKFPSHFQSGHNFGFWKRCIYRCVPVELEYGNTIWNALEFVPSIKLVRDAKLRHVSAVRLVEFVCSQALTKNDCRFWQSDRIVNVIFDATSSGIVEILRICFRFFPDMVWNHMPNGGYVTQIAIENRQEKVFSFLCKMPTISIMQVMQIMSSTTTFQHKYSDYPPTSHLAARFASQVESIPGAAFQMQRELQWFKEVEKLDNPRIKNYKDRDGKTPWQVFKDNHKALLEEGKIWMKDTSNSCMLVATLIATIAFAAAITVPGGNNQDKGIPIFLSDNTFMVFVVSDALALFSSMTSLLMFLGILNARFAEEDFLVALPQKLIIGLTFLFLAIVTTMVAFGAALSMLVQDRLKWAPIPIVLLASVPIALFAILQLPLLVEMMISTYGSRFSYE</sequence>
<evidence type="ECO:0000313" key="2">
    <source>
        <dbReference type="Proteomes" id="UP001177021"/>
    </source>
</evidence>
<reference evidence="1" key="1">
    <citation type="submission" date="2023-10" db="EMBL/GenBank/DDBJ databases">
        <authorList>
            <person name="Rodriguez Cubillos JULIANA M."/>
            <person name="De Vega J."/>
        </authorList>
    </citation>
    <scope>NUCLEOTIDE SEQUENCE</scope>
</reference>
<gene>
    <name evidence="1" type="ORF">MILVUS5_LOCUS10674</name>
</gene>
<organism evidence="1 2">
    <name type="scientific">Trifolium pratense</name>
    <name type="common">Red clover</name>
    <dbReference type="NCBI Taxonomy" id="57577"/>
    <lineage>
        <taxon>Eukaryota</taxon>
        <taxon>Viridiplantae</taxon>
        <taxon>Streptophyta</taxon>
        <taxon>Embryophyta</taxon>
        <taxon>Tracheophyta</taxon>
        <taxon>Spermatophyta</taxon>
        <taxon>Magnoliopsida</taxon>
        <taxon>eudicotyledons</taxon>
        <taxon>Gunneridae</taxon>
        <taxon>Pentapetalae</taxon>
        <taxon>rosids</taxon>
        <taxon>fabids</taxon>
        <taxon>Fabales</taxon>
        <taxon>Fabaceae</taxon>
        <taxon>Papilionoideae</taxon>
        <taxon>50 kb inversion clade</taxon>
        <taxon>NPAAA clade</taxon>
        <taxon>Hologalegina</taxon>
        <taxon>IRL clade</taxon>
        <taxon>Trifolieae</taxon>
        <taxon>Trifolium</taxon>
    </lineage>
</organism>
<name>A0ACB0JA72_TRIPR</name>